<reference evidence="2 3" key="1">
    <citation type="submission" date="2023-01" db="EMBL/GenBank/DDBJ databases">
        <title>Analysis of 21 Apiospora genomes using comparative genomics revels a genus with tremendous synthesis potential of carbohydrate active enzymes and secondary metabolites.</title>
        <authorList>
            <person name="Sorensen T."/>
        </authorList>
    </citation>
    <scope>NUCLEOTIDE SEQUENCE [LARGE SCALE GENOMIC DNA]</scope>
    <source>
        <strain evidence="2 3">CBS 135458</strain>
    </source>
</reference>
<dbReference type="PANTHER" id="PTHR28079:SF1">
    <property type="entry name" value="RNA POLYMERASE I-SPECIFIC TRANSCRIPTION INITIATION FACTOR RRN5"/>
    <property type="match status" value="1"/>
</dbReference>
<evidence type="ECO:0000313" key="2">
    <source>
        <dbReference type="EMBL" id="KAK8042646.1"/>
    </source>
</evidence>
<feature type="compositionally biased region" description="Basic residues" evidence="1">
    <location>
        <begin position="537"/>
        <end position="547"/>
    </location>
</feature>
<feature type="compositionally biased region" description="Basic and acidic residues" evidence="1">
    <location>
        <begin position="548"/>
        <end position="557"/>
    </location>
</feature>
<sequence length="598" mass="66267">MASDYEAEYEPSDAESVASDAPVGVALGGSATTPQYAQSPRKRRATQHEINVPLKRLRSAFNTGYLDLLNQDISDAAVAASKNEANSRAALEPSQIGAVYWRASEKVSFFSALDRLGRDDHAGIAARIGSKSPLEVAQFITLLSECEKKRKDERESWQEGLRPDSIPAAAEISHECCVALDGIADDLSIRQETHEQALEEKRWGEEHWLVTQSLVGTGNSSTAKQIAGELPFADLFALPNWLNLSERVFMNSSVPDCNWHHVSEEPPAIRATALSDFHELAKSITTRLVATALFMSESRIKASRTHAKRVIKTRDVQAAVESLNLKNNSRDFWARAARRLRLDIQGEASQPDGESQSSSADESTDYEDETEQKGGENHVLSYDEVEAAFGIVQSRHRKQPPTELSFQYVIDEDETSSSEDETQSVAAVGDEEGAEEADDVGSGQQDLKDSDSDSTSGKLDGRSLPLDQEAIDRDVREVVMFSAEVAETTRSREGIRKRITAEHILEAEAEGADARFSAQEEALLWSIAKQQQPSSERHRKVGPVKRGKSTDYERDSNSKTAARYTNRATMEQAARNWREGFRYVAEWETYGTFPPHEV</sequence>
<feature type="compositionally biased region" description="Acidic residues" evidence="1">
    <location>
        <begin position="429"/>
        <end position="439"/>
    </location>
</feature>
<feature type="region of interest" description="Disordered" evidence="1">
    <location>
        <begin position="412"/>
        <end position="471"/>
    </location>
</feature>
<keyword evidence="3" id="KW-1185">Reference proteome</keyword>
<dbReference type="EMBL" id="JAQQWL010000013">
    <property type="protein sequence ID" value="KAK8042646.1"/>
    <property type="molecule type" value="Genomic_DNA"/>
</dbReference>
<gene>
    <name evidence="2" type="ORF">PG994_013129</name>
</gene>
<proteinExistence type="predicted"/>
<comment type="caution">
    <text evidence="2">The sequence shown here is derived from an EMBL/GenBank/DDBJ whole genome shotgun (WGS) entry which is preliminary data.</text>
</comment>
<organism evidence="2 3">
    <name type="scientific">Apiospora phragmitis</name>
    <dbReference type="NCBI Taxonomy" id="2905665"/>
    <lineage>
        <taxon>Eukaryota</taxon>
        <taxon>Fungi</taxon>
        <taxon>Dikarya</taxon>
        <taxon>Ascomycota</taxon>
        <taxon>Pezizomycotina</taxon>
        <taxon>Sordariomycetes</taxon>
        <taxon>Xylariomycetidae</taxon>
        <taxon>Amphisphaeriales</taxon>
        <taxon>Apiosporaceae</taxon>
        <taxon>Apiospora</taxon>
    </lineage>
</organism>
<dbReference type="Proteomes" id="UP001480595">
    <property type="component" value="Unassembled WGS sequence"/>
</dbReference>
<dbReference type="RefSeq" id="XP_066709499.1">
    <property type="nucleotide sequence ID" value="XM_066864538.1"/>
</dbReference>
<name>A0ABR1T7S3_9PEZI</name>
<feature type="compositionally biased region" description="Acidic residues" evidence="1">
    <location>
        <begin position="1"/>
        <end position="13"/>
    </location>
</feature>
<evidence type="ECO:0000313" key="3">
    <source>
        <dbReference type="Proteomes" id="UP001480595"/>
    </source>
</evidence>
<feature type="region of interest" description="Disordered" evidence="1">
    <location>
        <begin position="344"/>
        <end position="379"/>
    </location>
</feature>
<accession>A0ABR1T7S3</accession>
<protein>
    <submittedName>
        <fullName evidence="2">Uncharacterized protein</fullName>
    </submittedName>
</protein>
<dbReference type="GeneID" id="92097601"/>
<dbReference type="PANTHER" id="PTHR28079">
    <property type="entry name" value="RNA POLYMERASE I-SPECIFIC TRANSCRIPTION INITIATION FACTOR RRN5"/>
    <property type="match status" value="1"/>
</dbReference>
<feature type="compositionally biased region" description="Acidic residues" evidence="1">
    <location>
        <begin position="412"/>
        <end position="422"/>
    </location>
</feature>
<evidence type="ECO:0000256" key="1">
    <source>
        <dbReference type="SAM" id="MobiDB-lite"/>
    </source>
</evidence>
<dbReference type="InterPro" id="IPR039601">
    <property type="entry name" value="Rrn5"/>
</dbReference>
<feature type="region of interest" description="Disordered" evidence="1">
    <location>
        <begin position="1"/>
        <end position="47"/>
    </location>
</feature>
<feature type="compositionally biased region" description="Polar residues" evidence="1">
    <location>
        <begin position="352"/>
        <end position="361"/>
    </location>
</feature>
<feature type="region of interest" description="Disordered" evidence="1">
    <location>
        <begin position="528"/>
        <end position="567"/>
    </location>
</feature>